<evidence type="ECO:0000313" key="1">
    <source>
        <dbReference type="EnsemblPlants" id="Kaladp0095s0177.1.v1.1.CDS.1"/>
    </source>
</evidence>
<dbReference type="Gramene" id="Kaladp0095s0177.1.v1.1">
    <property type="protein sequence ID" value="Kaladp0095s0177.1.v1.1.CDS.1"/>
    <property type="gene ID" value="Kaladp0095s0177.v1.1"/>
</dbReference>
<dbReference type="Proteomes" id="UP000594263">
    <property type="component" value="Unplaced"/>
</dbReference>
<dbReference type="SUPFAM" id="SSF55961">
    <property type="entry name" value="Bet v1-like"/>
    <property type="match status" value="1"/>
</dbReference>
<evidence type="ECO:0008006" key="3">
    <source>
        <dbReference type="Google" id="ProtNLM"/>
    </source>
</evidence>
<name>A0A7N1A697_KALFE</name>
<dbReference type="InterPro" id="IPR023393">
    <property type="entry name" value="START-like_dom_sf"/>
</dbReference>
<sequence length="160" mass="17462">MRGILTNDVLVEAPASAVWSAYCDIRVLNDLLADVIGVTEVVDIGDVGSGVGMTAKTKTPPGIPGPGYILNKYTKLDHAKMVKEKETMEGGARALGFDTFKMRFEVIEKGEASCAVRSTIEYEIKDDELVERAGLVTTKEVDTMARVVGRYVEERYKAKA</sequence>
<reference evidence="1" key="1">
    <citation type="submission" date="2021-01" db="UniProtKB">
        <authorList>
            <consortium name="EnsemblPlants"/>
        </authorList>
    </citation>
    <scope>IDENTIFICATION</scope>
</reference>
<evidence type="ECO:0000313" key="2">
    <source>
        <dbReference type="Proteomes" id="UP000594263"/>
    </source>
</evidence>
<dbReference type="Gene3D" id="3.30.530.20">
    <property type="match status" value="1"/>
</dbReference>
<dbReference type="AlphaFoldDB" id="A0A7N1A697"/>
<keyword evidence="2" id="KW-1185">Reference proteome</keyword>
<accession>A0A7N1A697</accession>
<dbReference type="OMA" id="SAYCDIR"/>
<protein>
    <recommendedName>
        <fullName evidence="3">Bet v I/Major latex protein domain-containing protein</fullName>
    </recommendedName>
</protein>
<proteinExistence type="predicted"/>
<organism evidence="1 2">
    <name type="scientific">Kalanchoe fedtschenkoi</name>
    <name type="common">Lavender scallops</name>
    <name type="synonym">South American air plant</name>
    <dbReference type="NCBI Taxonomy" id="63787"/>
    <lineage>
        <taxon>Eukaryota</taxon>
        <taxon>Viridiplantae</taxon>
        <taxon>Streptophyta</taxon>
        <taxon>Embryophyta</taxon>
        <taxon>Tracheophyta</taxon>
        <taxon>Spermatophyta</taxon>
        <taxon>Magnoliopsida</taxon>
        <taxon>eudicotyledons</taxon>
        <taxon>Gunneridae</taxon>
        <taxon>Pentapetalae</taxon>
        <taxon>Saxifragales</taxon>
        <taxon>Crassulaceae</taxon>
        <taxon>Kalanchoe</taxon>
    </lineage>
</organism>
<dbReference type="EnsemblPlants" id="Kaladp0095s0177.1.v1.1">
    <property type="protein sequence ID" value="Kaladp0095s0177.1.v1.1.CDS.1"/>
    <property type="gene ID" value="Kaladp0095s0177.v1.1"/>
</dbReference>